<feature type="binding site" description="axial binding residue" evidence="12">
    <location>
        <position position="351"/>
    </location>
    <ligand>
        <name>heme b</name>
        <dbReference type="ChEBI" id="CHEBI:60344"/>
    </ligand>
    <ligandPart>
        <name>Fe</name>
        <dbReference type="ChEBI" id="CHEBI:18248"/>
    </ligandPart>
</feature>
<keyword evidence="12" id="KW-0408">Iron</keyword>
<feature type="transmembrane region" description="Helical" evidence="14">
    <location>
        <begin position="877"/>
        <end position="896"/>
    </location>
</feature>
<dbReference type="Proteomes" id="UP000439903">
    <property type="component" value="Unassembled WGS sequence"/>
</dbReference>
<evidence type="ECO:0000256" key="5">
    <source>
        <dbReference type="ARBA" id="ARBA00022525"/>
    </source>
</evidence>
<evidence type="ECO:0000256" key="6">
    <source>
        <dbReference type="ARBA" id="ARBA00022692"/>
    </source>
</evidence>
<dbReference type="Pfam" id="PF03098">
    <property type="entry name" value="An_peroxidase"/>
    <property type="match status" value="1"/>
</dbReference>
<dbReference type="Gene3D" id="2.40.30.10">
    <property type="entry name" value="Translation factors"/>
    <property type="match status" value="1"/>
</dbReference>
<dbReference type="EMBL" id="WTPW01002527">
    <property type="protein sequence ID" value="KAF0378122.1"/>
    <property type="molecule type" value="Genomic_DNA"/>
</dbReference>
<keyword evidence="11" id="KW-0325">Glycoprotein</keyword>
<dbReference type="InterPro" id="IPR001199">
    <property type="entry name" value="Cyt_B5-like_heme/steroid-bd"/>
</dbReference>
<dbReference type="InterPro" id="IPR036400">
    <property type="entry name" value="Cyt_B5-like_heme/steroid_sf"/>
</dbReference>
<dbReference type="InterPro" id="IPR010255">
    <property type="entry name" value="Haem_peroxidase_sf"/>
</dbReference>
<evidence type="ECO:0000313" key="20">
    <source>
        <dbReference type="EMBL" id="KAF0378122.1"/>
    </source>
</evidence>
<dbReference type="InterPro" id="IPR037120">
    <property type="entry name" value="Haem_peroxidase_sf_animal"/>
</dbReference>
<dbReference type="Pfam" id="PF00173">
    <property type="entry name" value="Cyt-b5"/>
    <property type="match status" value="1"/>
</dbReference>
<feature type="domain" description="FAD-binding FR-type" evidence="19">
    <location>
        <begin position="1099"/>
        <end position="1207"/>
    </location>
</feature>
<comment type="caution">
    <text evidence="20">The sequence shown here is derived from an EMBL/GenBank/DDBJ whole genome shotgun (WGS) entry which is preliminary data.</text>
</comment>
<feature type="region of interest" description="Disordered" evidence="13">
    <location>
        <begin position="1212"/>
        <end position="1232"/>
    </location>
</feature>
<dbReference type="Gene3D" id="1.20.120.1770">
    <property type="match status" value="1"/>
</dbReference>
<evidence type="ECO:0000256" key="3">
    <source>
        <dbReference type="ARBA" id="ARBA00004613"/>
    </source>
</evidence>
<evidence type="ECO:0000259" key="18">
    <source>
        <dbReference type="PROSITE" id="PS50939"/>
    </source>
</evidence>
<keyword evidence="5" id="KW-0964">Secreted</keyword>
<dbReference type="InterPro" id="IPR001433">
    <property type="entry name" value="OxRdtase_FAD/NAD-bd"/>
</dbReference>
<dbReference type="PANTHER" id="PTHR11475">
    <property type="entry name" value="OXIDASE/PEROXIDASE"/>
    <property type="match status" value="1"/>
</dbReference>
<feature type="domain" description="DOMON" evidence="17">
    <location>
        <begin position="582"/>
        <end position="696"/>
    </location>
</feature>
<protein>
    <submittedName>
        <fullName evidence="20">Heme peroxidase</fullName>
    </submittedName>
</protein>
<keyword evidence="9" id="KW-0560">Oxidoreductase</keyword>
<keyword evidence="12" id="KW-0479">Metal-binding</keyword>
<keyword evidence="6 14" id="KW-0812">Transmembrane</keyword>
<keyword evidence="12" id="KW-0349">Heme</keyword>
<feature type="transmembrane region" description="Helical" evidence="14">
    <location>
        <begin position="734"/>
        <end position="754"/>
    </location>
</feature>
<dbReference type="GO" id="GO:0016020">
    <property type="term" value="C:membrane"/>
    <property type="evidence" value="ECO:0007669"/>
    <property type="project" value="UniProtKB-SubCell"/>
</dbReference>
<evidence type="ECO:0000256" key="10">
    <source>
        <dbReference type="ARBA" id="ARBA00023136"/>
    </source>
</evidence>
<evidence type="ECO:0000259" key="16">
    <source>
        <dbReference type="PROSITE" id="PS50255"/>
    </source>
</evidence>
<keyword evidence="20" id="KW-0575">Peroxidase</keyword>
<keyword evidence="8 14" id="KW-1133">Transmembrane helix</keyword>
<accession>A0A8H3WXZ0</accession>
<dbReference type="SUPFAM" id="SSF48113">
    <property type="entry name" value="Heme-dependent peroxidases"/>
    <property type="match status" value="1"/>
</dbReference>
<evidence type="ECO:0000256" key="1">
    <source>
        <dbReference type="ARBA" id="ARBA00001974"/>
    </source>
</evidence>
<keyword evidence="7" id="KW-0249">Electron transport</keyword>
<dbReference type="GO" id="GO:0046872">
    <property type="term" value="F:metal ion binding"/>
    <property type="evidence" value="ECO:0007669"/>
    <property type="project" value="UniProtKB-KW"/>
</dbReference>
<evidence type="ECO:0000313" key="21">
    <source>
        <dbReference type="Proteomes" id="UP000439903"/>
    </source>
</evidence>
<evidence type="ECO:0000256" key="4">
    <source>
        <dbReference type="ARBA" id="ARBA00022448"/>
    </source>
</evidence>
<dbReference type="SUPFAM" id="SSF52343">
    <property type="entry name" value="Ferredoxin reductase-like, C-terminal NADP-linked domain"/>
    <property type="match status" value="1"/>
</dbReference>
<keyword evidence="21" id="KW-1185">Reference proteome</keyword>
<dbReference type="InterPro" id="IPR005018">
    <property type="entry name" value="DOMON_domain"/>
</dbReference>
<evidence type="ECO:0000256" key="12">
    <source>
        <dbReference type="PIRSR" id="PIRSR619791-2"/>
    </source>
</evidence>
<dbReference type="SMART" id="SM01117">
    <property type="entry name" value="Cyt-b5"/>
    <property type="match status" value="1"/>
</dbReference>
<dbReference type="InterPro" id="IPR045266">
    <property type="entry name" value="DOH_DOMON"/>
</dbReference>
<dbReference type="PANTHER" id="PTHR11475:SF4">
    <property type="entry name" value="CHORION PEROXIDASE"/>
    <property type="match status" value="1"/>
</dbReference>
<dbReference type="OrthoDB" id="823504at2759"/>
<dbReference type="InterPro" id="IPR008333">
    <property type="entry name" value="Cbr1-like_FAD-bd_dom"/>
</dbReference>
<evidence type="ECO:0000256" key="8">
    <source>
        <dbReference type="ARBA" id="ARBA00022989"/>
    </source>
</evidence>
<keyword evidence="10 14" id="KW-0472">Membrane</keyword>
<sequence length="1502" mass="170239">MIAFKIKARALVFLIYVLVFENVVLSEYRTLNGTNNDKDGLGVSNMPFVRQQIPVPYFQDNVAAMISTPGNYSTLPTGVSCTTSLPAGNLPLPRCISNILHSYQLKANDSFNLTRLQQFKSKRSISHVLTYWGLFIKMDVSAGDDNGQTFQQGIYIPTDDTTYQSSYIFGPNITMSQPYLAFNRSQGPGNVGINFGTPFLDASHIYGVTDDRASLIRDTGNRGKMRLITSSQSEDGKLGYPPKDPNNGEYIFGFTSTKGRNVFTDFFYVIFLREHNRRCNELYAIHGDSWNDETYYQEARKWIIALLQKITYYEYVSILLGTPLPVYNGYNATLKPVIDTFFATTSMRYGHSEVSDYYAIVDDKGHFITTLQLNSLQEPHLLELYGVPTFAASMALQMQEEVDIYICDQLRYYIFRNQLMDISSLDCVRGRDHGIARYNDARQYLGLPRAQDWSDISSDPIVQNRLRNTYGTVDRVEAFAGGLAEDHVPGSNLGPLYYRSYVTQWTNIRDFDRFWYESPDAGFSSSEIDTIHNTTLAMVIARNIPSTSSIPTNIWVVQPVVAPNATTSNSAYSPLNTLKFSNTYQVQWRIDGTDLYLFMTMQSANAWFGIGFNPWDGGMLHADMIIVTVNSSLIDVGLYSPTAYQKPDRDLTSTFLTVLRKNVTNGYTQVEVKRPLNAPNRRPITDSLITTIYAFNPEVSILTYHGGNRGSMGVNFFSATTAGTLSEQSRKMQLAHGIGMFLMWCVLFPASIWIVRYMRHRESHMFLHRNLQILGAFCVGVFGAVAMSSVTVQFRVPHGILGTTIYTGLIAQVALGLLAIFGLAHVESASTGIVRGLKHTHFYLGAILMSCAWVNAYLGMTQYGINYNVNTNVVTYLYLAWFVILATIFLASEVYYKIKNLQFLWPTRMMNDTNLRIHRRIPEKVYELLPDYTWSEFNEKVLSGACLVVAEGLVFDIHSWIKIHPGGQKILRRVIGTDITNDFFFDPNVQMVISRNFDKEHDLLQSNTIDAEEYSNVHLKDRKQNSGVPSSVARSIDLLNSVTFKNTRVAMHRHSKFATAKLATMVVARISDYDDENVSRPAVDGILPYSTPKFRISPEIFRRYILTNIEDVTRYDAEIPVKKFTFQVIHPYEKLPEILPGDYVEVMSYANKTTIVRPYTLLKGPSANTFSIIVKIYKDGVMSQHLNKQLRNFEIAVRGPFDVSERIEQFESPSPSETGLRRRLRSSVMSTSGRKYTRSNTAYSGYGSGTSDDNYNRTPSRILLNHAREDRCWDHLFLVCGGTGITPALQLIRYHLDHKNAKFQVHLLTANHSIADIISFKYLLDLQNNSEGKFTVEFIISRAPPTWKGYIGTIDDNLLYEWISKNYQPLRAPEIPERPNIMQLQSAQQFTPIQTNDIYIDDPINQTDDYIISMSPTSTDQPGVPFSRSQTESPIPDLKMPVYSPTNAMLVLNERHEFMKLLANDTFQQLRVIVCGPPAMMESIKISLSKIGFPDEKAIFIN</sequence>
<dbReference type="Gene3D" id="3.40.50.80">
    <property type="entry name" value="Nucleotide-binding domain of ferredoxin-NADP reductase (FNR) module"/>
    <property type="match status" value="1"/>
</dbReference>
<dbReference type="PROSITE" id="PS50292">
    <property type="entry name" value="PEROXIDASE_3"/>
    <property type="match status" value="1"/>
</dbReference>
<feature type="chain" id="PRO_5034411431" evidence="15">
    <location>
        <begin position="27"/>
        <end position="1502"/>
    </location>
</feature>
<feature type="transmembrane region" description="Helical" evidence="14">
    <location>
        <begin position="800"/>
        <end position="821"/>
    </location>
</feature>
<dbReference type="PROSITE" id="PS50255">
    <property type="entry name" value="CYTOCHROME_B5_2"/>
    <property type="match status" value="1"/>
</dbReference>
<comment type="subcellular location">
    <subcellularLocation>
        <location evidence="2">Membrane</location>
    </subcellularLocation>
    <subcellularLocation>
        <location evidence="3">Secreted</location>
    </subcellularLocation>
</comment>
<dbReference type="CDD" id="cd08760">
    <property type="entry name" value="Cyt_b561_FRRS1_like"/>
    <property type="match status" value="1"/>
</dbReference>
<dbReference type="PROSITE" id="PS50939">
    <property type="entry name" value="CYTOCHROME_B561"/>
    <property type="match status" value="1"/>
</dbReference>
<feature type="signal peptide" evidence="15">
    <location>
        <begin position="1"/>
        <end position="26"/>
    </location>
</feature>
<evidence type="ECO:0000256" key="2">
    <source>
        <dbReference type="ARBA" id="ARBA00004370"/>
    </source>
</evidence>
<dbReference type="SUPFAM" id="SSF55856">
    <property type="entry name" value="Cytochrome b5-like heme/steroid binding domain"/>
    <property type="match status" value="1"/>
</dbReference>
<organism evidence="20 21">
    <name type="scientific">Gigaspora margarita</name>
    <dbReference type="NCBI Taxonomy" id="4874"/>
    <lineage>
        <taxon>Eukaryota</taxon>
        <taxon>Fungi</taxon>
        <taxon>Fungi incertae sedis</taxon>
        <taxon>Mucoromycota</taxon>
        <taxon>Glomeromycotina</taxon>
        <taxon>Glomeromycetes</taxon>
        <taxon>Diversisporales</taxon>
        <taxon>Gigasporaceae</taxon>
        <taxon>Gigaspora</taxon>
    </lineage>
</organism>
<evidence type="ECO:0000256" key="13">
    <source>
        <dbReference type="SAM" id="MobiDB-lite"/>
    </source>
</evidence>
<proteinExistence type="predicted"/>
<dbReference type="InterPro" id="IPR019791">
    <property type="entry name" value="Haem_peroxidase_animal"/>
</dbReference>
<evidence type="ECO:0000256" key="15">
    <source>
        <dbReference type="SAM" id="SignalP"/>
    </source>
</evidence>
<dbReference type="GO" id="GO:0020037">
    <property type="term" value="F:heme binding"/>
    <property type="evidence" value="ECO:0007669"/>
    <property type="project" value="InterPro"/>
</dbReference>
<comment type="cofactor">
    <cofactor evidence="1">
        <name>FAD</name>
        <dbReference type="ChEBI" id="CHEBI:57692"/>
    </cofactor>
</comment>
<dbReference type="InterPro" id="IPR017927">
    <property type="entry name" value="FAD-bd_FR_type"/>
</dbReference>
<keyword evidence="4" id="KW-0813">Transport</keyword>
<keyword evidence="15" id="KW-0732">Signal</keyword>
<dbReference type="CDD" id="cd09631">
    <property type="entry name" value="DOMON_DOH"/>
    <property type="match status" value="1"/>
</dbReference>
<dbReference type="SUPFAM" id="SSF63380">
    <property type="entry name" value="Riboflavin synthase domain-like"/>
    <property type="match status" value="1"/>
</dbReference>
<dbReference type="GO" id="GO:0006979">
    <property type="term" value="P:response to oxidative stress"/>
    <property type="evidence" value="ECO:0007669"/>
    <property type="project" value="InterPro"/>
</dbReference>
<dbReference type="Pfam" id="PF03351">
    <property type="entry name" value="DOMON"/>
    <property type="match status" value="1"/>
</dbReference>
<dbReference type="Gene3D" id="3.10.120.10">
    <property type="entry name" value="Cytochrome b5-like heme/steroid binding domain"/>
    <property type="match status" value="1"/>
</dbReference>
<dbReference type="Pfam" id="PF00970">
    <property type="entry name" value="FAD_binding_6"/>
    <property type="match status" value="1"/>
</dbReference>
<dbReference type="InterPro" id="IPR039261">
    <property type="entry name" value="FNR_nucleotide-bd"/>
</dbReference>
<evidence type="ECO:0000256" key="7">
    <source>
        <dbReference type="ARBA" id="ARBA00022982"/>
    </source>
</evidence>
<feature type="transmembrane region" description="Helical" evidence="14">
    <location>
        <begin position="774"/>
        <end position="794"/>
    </location>
</feature>
<name>A0A8H3WXZ0_GIGMA</name>
<dbReference type="Gene3D" id="1.10.640.10">
    <property type="entry name" value="Haem peroxidase domain superfamily, animal type"/>
    <property type="match status" value="1"/>
</dbReference>
<reference evidence="20 21" key="1">
    <citation type="journal article" date="2019" name="Environ. Microbiol.">
        <title>At the nexus of three kingdoms: the genome of the mycorrhizal fungus Gigaspora margarita provides insights into plant, endobacterial and fungal interactions.</title>
        <authorList>
            <person name="Venice F."/>
            <person name="Ghignone S."/>
            <person name="Salvioli di Fossalunga A."/>
            <person name="Amselem J."/>
            <person name="Novero M."/>
            <person name="Xianan X."/>
            <person name="Sedzielewska Toro K."/>
            <person name="Morin E."/>
            <person name="Lipzen A."/>
            <person name="Grigoriev I.V."/>
            <person name="Henrissat B."/>
            <person name="Martin F.M."/>
            <person name="Bonfante P."/>
        </authorList>
    </citation>
    <scope>NUCLEOTIDE SEQUENCE [LARGE SCALE GENOMIC DNA]</scope>
    <source>
        <strain evidence="20 21">BEG34</strain>
    </source>
</reference>
<feature type="domain" description="Cytochrome b5 heme-binding" evidence="16">
    <location>
        <begin position="929"/>
        <end position="983"/>
    </location>
</feature>
<evidence type="ECO:0000256" key="14">
    <source>
        <dbReference type="SAM" id="Phobius"/>
    </source>
</evidence>
<dbReference type="PROSITE" id="PS51384">
    <property type="entry name" value="FAD_FR"/>
    <property type="match status" value="1"/>
</dbReference>
<dbReference type="SMART" id="SM00664">
    <property type="entry name" value="DoH"/>
    <property type="match status" value="1"/>
</dbReference>
<dbReference type="GO" id="GO:0005576">
    <property type="term" value="C:extracellular region"/>
    <property type="evidence" value="ECO:0007669"/>
    <property type="project" value="UniProtKB-SubCell"/>
</dbReference>
<evidence type="ECO:0000259" key="19">
    <source>
        <dbReference type="PROSITE" id="PS51384"/>
    </source>
</evidence>
<feature type="domain" description="Cytochrome b561" evidence="18">
    <location>
        <begin position="701"/>
        <end position="899"/>
    </location>
</feature>
<dbReference type="GO" id="GO:0004601">
    <property type="term" value="F:peroxidase activity"/>
    <property type="evidence" value="ECO:0007669"/>
    <property type="project" value="UniProtKB-KW"/>
</dbReference>
<dbReference type="InterPro" id="IPR006593">
    <property type="entry name" value="Cyt_b561/ferric_Rdtase_TM"/>
</dbReference>
<feature type="compositionally biased region" description="Polar residues" evidence="13">
    <location>
        <begin position="1416"/>
        <end position="1433"/>
    </location>
</feature>
<gene>
    <name evidence="20" type="ORF">F8M41_012452</name>
</gene>
<evidence type="ECO:0000256" key="9">
    <source>
        <dbReference type="ARBA" id="ARBA00023002"/>
    </source>
</evidence>
<dbReference type="Pfam" id="PF00175">
    <property type="entry name" value="NAD_binding_1"/>
    <property type="match status" value="1"/>
</dbReference>
<dbReference type="InterPro" id="IPR017938">
    <property type="entry name" value="Riboflavin_synthase-like_b-brl"/>
</dbReference>
<feature type="region of interest" description="Disordered" evidence="13">
    <location>
        <begin position="1416"/>
        <end position="1438"/>
    </location>
</feature>
<dbReference type="PROSITE" id="PS50836">
    <property type="entry name" value="DOMON"/>
    <property type="match status" value="1"/>
</dbReference>
<evidence type="ECO:0000256" key="11">
    <source>
        <dbReference type="ARBA" id="ARBA00023180"/>
    </source>
</evidence>
<evidence type="ECO:0000259" key="17">
    <source>
        <dbReference type="PROSITE" id="PS50836"/>
    </source>
</evidence>